<feature type="region of interest" description="Disordered" evidence="2">
    <location>
        <begin position="1"/>
        <end position="21"/>
    </location>
</feature>
<organism evidence="3 4">
    <name type="scientific">Streptosporangium album</name>
    <dbReference type="NCBI Taxonomy" id="47479"/>
    <lineage>
        <taxon>Bacteria</taxon>
        <taxon>Bacillati</taxon>
        <taxon>Actinomycetota</taxon>
        <taxon>Actinomycetes</taxon>
        <taxon>Streptosporangiales</taxon>
        <taxon>Streptosporangiaceae</taxon>
        <taxon>Streptosporangium</taxon>
    </lineage>
</organism>
<protein>
    <submittedName>
        <fullName evidence="3">Cytochrome P450</fullName>
    </submittedName>
</protein>
<dbReference type="PANTHER" id="PTHR46696:SF6">
    <property type="entry name" value="P450, PUTATIVE (EUROFUNG)-RELATED"/>
    <property type="match status" value="1"/>
</dbReference>
<proteinExistence type="inferred from homology"/>
<evidence type="ECO:0000313" key="4">
    <source>
        <dbReference type="Proteomes" id="UP000534286"/>
    </source>
</evidence>
<evidence type="ECO:0000313" key="3">
    <source>
        <dbReference type="EMBL" id="MBB4944292.1"/>
    </source>
</evidence>
<accession>A0A7W7WE24</accession>
<reference evidence="3 4" key="1">
    <citation type="submission" date="2020-08" db="EMBL/GenBank/DDBJ databases">
        <title>Sequencing the genomes of 1000 actinobacteria strains.</title>
        <authorList>
            <person name="Klenk H.-P."/>
        </authorList>
    </citation>
    <scope>NUCLEOTIDE SEQUENCE [LARGE SCALE GENOMIC DNA]</scope>
    <source>
        <strain evidence="3 4">DSM 43023</strain>
    </source>
</reference>
<name>A0A7W7WE24_9ACTN</name>
<dbReference type="AlphaFoldDB" id="A0A7W7WE24"/>
<dbReference type="PANTHER" id="PTHR46696">
    <property type="entry name" value="P450, PUTATIVE (EUROFUNG)-RELATED"/>
    <property type="match status" value="1"/>
</dbReference>
<dbReference type="EMBL" id="JACHJU010000008">
    <property type="protein sequence ID" value="MBB4944292.1"/>
    <property type="molecule type" value="Genomic_DNA"/>
</dbReference>
<dbReference type="GO" id="GO:0004497">
    <property type="term" value="F:monooxygenase activity"/>
    <property type="evidence" value="ECO:0007669"/>
    <property type="project" value="InterPro"/>
</dbReference>
<gene>
    <name evidence="3" type="ORF">FHR32_008698</name>
</gene>
<dbReference type="GO" id="GO:0016705">
    <property type="term" value="F:oxidoreductase activity, acting on paired donors, with incorporation or reduction of molecular oxygen"/>
    <property type="evidence" value="ECO:0007669"/>
    <property type="project" value="InterPro"/>
</dbReference>
<feature type="region of interest" description="Disordered" evidence="2">
    <location>
        <begin position="135"/>
        <end position="191"/>
    </location>
</feature>
<dbReference type="InterPro" id="IPR036396">
    <property type="entry name" value="Cyt_P450_sf"/>
</dbReference>
<dbReference type="GO" id="GO:0005506">
    <property type="term" value="F:iron ion binding"/>
    <property type="evidence" value="ECO:0007669"/>
    <property type="project" value="InterPro"/>
</dbReference>
<evidence type="ECO:0000256" key="2">
    <source>
        <dbReference type="SAM" id="MobiDB-lite"/>
    </source>
</evidence>
<comment type="similarity">
    <text evidence="1">Belongs to the cytochrome P450 family.</text>
</comment>
<sequence length="191" mass="20856">MFNPPPTVTGLPMTRPAGCPFDPPEELTALRERQPISRMAYPDGHTGWLATSHALVRAILADPRFSSRHELMHNPFPGPVIPEIPPAPPGMFIGVDPPEHTRYRKLLTGTFTVRRMRLLTERVEQITAEHLDAMERHGPPAGSPWTNGAPGCRSASGRSGEPRWPPPPPPTICTASMMRAGHLSATPLPPP</sequence>
<evidence type="ECO:0000256" key="1">
    <source>
        <dbReference type="ARBA" id="ARBA00010617"/>
    </source>
</evidence>
<comment type="caution">
    <text evidence="3">The sequence shown here is derived from an EMBL/GenBank/DDBJ whole genome shotgun (WGS) entry which is preliminary data.</text>
</comment>
<dbReference type="Proteomes" id="UP000534286">
    <property type="component" value="Unassembled WGS sequence"/>
</dbReference>
<keyword evidence="4" id="KW-1185">Reference proteome</keyword>
<dbReference type="GO" id="GO:0020037">
    <property type="term" value="F:heme binding"/>
    <property type="evidence" value="ECO:0007669"/>
    <property type="project" value="InterPro"/>
</dbReference>
<dbReference type="SUPFAM" id="SSF48264">
    <property type="entry name" value="Cytochrome P450"/>
    <property type="match status" value="1"/>
</dbReference>
<dbReference type="Gene3D" id="1.10.630.10">
    <property type="entry name" value="Cytochrome P450"/>
    <property type="match status" value="1"/>
</dbReference>